<dbReference type="RefSeq" id="WP_197095368.1">
    <property type="nucleotide sequence ID" value="NZ_LR217705.1"/>
</dbReference>
<dbReference type="SMART" id="SM00962">
    <property type="entry name" value="SRP54"/>
    <property type="match status" value="1"/>
</dbReference>
<dbReference type="GO" id="GO:0006614">
    <property type="term" value="P:SRP-dependent cotranslational protein targeting to membrane"/>
    <property type="evidence" value="ECO:0007669"/>
    <property type="project" value="InterPro"/>
</dbReference>
<dbReference type="EMBL" id="LR217705">
    <property type="protein sequence ID" value="VFP80766.1"/>
    <property type="molecule type" value="Genomic_DNA"/>
</dbReference>
<keyword evidence="6 9" id="KW-0733">Signal recognition particle</keyword>
<dbReference type="InterPro" id="IPR042101">
    <property type="entry name" value="SRP54_N_sf"/>
</dbReference>
<dbReference type="InterPro" id="IPR013822">
    <property type="entry name" value="Signal_recog_particl_SRP54_hlx"/>
</dbReference>
<feature type="domain" description="SRP54-type proteins GTP-binding" evidence="10">
    <location>
        <begin position="269"/>
        <end position="282"/>
    </location>
</feature>
<sequence length="453" mass="50209">MFDNLSASISNAFRNITGRGRLTADNIKDILQKIRISLLEADVSLIVVDELLERIKSNALDHAVNNNLTPEQEFLKIVKHELVSIMGEKNSTLNLQVVPPIVILIVGQQGAGKTTSVGKLGKFLREKYNKKILVTSVDIYRPAAIKQLKILAEQVGIDFYSSESNKKVSNIAKDALQQAKIKFYDVLLVDTAGRLHTDDLMMQEIKHIHLAIQPTETLLVSDAMTGQDAANIAKAFNIALPLTGIVLTKVDSDTRGGAALSMSYITGQPIKFIGTGEKNEALEPFYPDRIASRILGMGDILSLIEAIENKVDRKKAKKIASSLKKGNNFNLNDFLDHLQQLRNIGGVNGLIEKLPGIGGLPENVRSQMNDISLKRMEVIIESMTNLERIHPEIIKGSRKRRIALGSGTLVQDVNQFLKQFNEMQTMMKKIQKGGMKNMMRNMKDLISPGVFTK</sequence>
<dbReference type="SUPFAM" id="SSF47446">
    <property type="entry name" value="Signal peptide-binding domain"/>
    <property type="match status" value="1"/>
</dbReference>
<reference evidence="11 12" key="1">
    <citation type="submission" date="2019-02" db="EMBL/GenBank/DDBJ databases">
        <authorList>
            <person name="Manzano-Marin A."/>
            <person name="Manzano-Marin A."/>
        </authorList>
    </citation>
    <scope>NUCLEOTIDE SEQUENCE [LARGE SCALE GENOMIC DNA]</scope>
    <source>
        <strain evidence="11 12">ErCisplendens/pseudotsugae</strain>
    </source>
</reference>
<dbReference type="InterPro" id="IPR036891">
    <property type="entry name" value="Signal_recog_part_SRP54_M_sf"/>
</dbReference>
<evidence type="ECO:0000256" key="4">
    <source>
        <dbReference type="ARBA" id="ARBA00022884"/>
    </source>
</evidence>
<keyword evidence="3 9" id="KW-0378">Hydrolase</keyword>
<evidence type="ECO:0000256" key="8">
    <source>
        <dbReference type="ARBA" id="ARBA00048027"/>
    </source>
</evidence>
<dbReference type="EC" id="3.6.5.4" evidence="9"/>
<dbReference type="InterPro" id="IPR000897">
    <property type="entry name" value="SRP54_GTPase_dom"/>
</dbReference>
<evidence type="ECO:0000256" key="2">
    <source>
        <dbReference type="ARBA" id="ARBA00022741"/>
    </source>
</evidence>
<evidence type="ECO:0000256" key="1">
    <source>
        <dbReference type="ARBA" id="ARBA00005450"/>
    </source>
</evidence>
<dbReference type="GO" id="GO:0003924">
    <property type="term" value="F:GTPase activity"/>
    <property type="evidence" value="ECO:0007669"/>
    <property type="project" value="UniProtKB-UniRule"/>
</dbReference>
<dbReference type="CDD" id="cd18539">
    <property type="entry name" value="SRP_G"/>
    <property type="match status" value="1"/>
</dbReference>
<dbReference type="NCBIfam" id="TIGR00959">
    <property type="entry name" value="ffh"/>
    <property type="match status" value="1"/>
</dbReference>
<feature type="binding site" evidence="9">
    <location>
        <begin position="248"/>
        <end position="251"/>
    </location>
    <ligand>
        <name>GTP</name>
        <dbReference type="ChEBI" id="CHEBI:37565"/>
    </ligand>
</feature>
<evidence type="ECO:0000259" key="10">
    <source>
        <dbReference type="PROSITE" id="PS00300"/>
    </source>
</evidence>
<dbReference type="AlphaFoldDB" id="A0A451D511"/>
<comment type="catalytic activity">
    <reaction evidence="8 9">
        <text>GTP + H2O = GDP + phosphate + H(+)</text>
        <dbReference type="Rhea" id="RHEA:19669"/>
        <dbReference type="ChEBI" id="CHEBI:15377"/>
        <dbReference type="ChEBI" id="CHEBI:15378"/>
        <dbReference type="ChEBI" id="CHEBI:37565"/>
        <dbReference type="ChEBI" id="CHEBI:43474"/>
        <dbReference type="ChEBI" id="CHEBI:58189"/>
        <dbReference type="EC" id="3.6.5.4"/>
    </reaction>
</comment>
<dbReference type="SUPFAM" id="SSF52540">
    <property type="entry name" value="P-loop containing nucleoside triphosphate hydrolases"/>
    <property type="match status" value="1"/>
</dbReference>
<dbReference type="PANTHER" id="PTHR11564">
    <property type="entry name" value="SIGNAL RECOGNITION PARTICLE 54K PROTEIN SRP54"/>
    <property type="match status" value="1"/>
</dbReference>
<evidence type="ECO:0000313" key="11">
    <source>
        <dbReference type="EMBL" id="VFP80766.1"/>
    </source>
</evidence>
<comment type="function">
    <text evidence="9">Involved in targeting and insertion of nascent membrane proteins into the cytoplasmic membrane. Binds to the hydrophobic signal sequence of the ribosome-nascent chain (RNC) as it emerges from the ribosomes. The SRP-RNC complex is then targeted to the cytoplasmic membrane where it interacts with the SRP receptor FtsY. Interaction with FtsY leads to the transfer of the RNC complex to the Sec translocase for insertion into the membrane, the hydrolysis of GTP by both Ffh and FtsY, and the dissociation of the SRP-FtsY complex into the individual components.</text>
</comment>
<dbReference type="Pfam" id="PF02881">
    <property type="entry name" value="SRP54_N"/>
    <property type="match status" value="1"/>
</dbReference>
<dbReference type="InterPro" id="IPR003593">
    <property type="entry name" value="AAA+_ATPase"/>
</dbReference>
<evidence type="ECO:0000256" key="7">
    <source>
        <dbReference type="ARBA" id="ARBA00023274"/>
    </source>
</evidence>
<comment type="similarity">
    <text evidence="1 9">Belongs to the GTP-binding SRP family. SRP54 subfamily.</text>
</comment>
<dbReference type="Pfam" id="PF00448">
    <property type="entry name" value="SRP54"/>
    <property type="match status" value="1"/>
</dbReference>
<name>A0A451D511_9GAMM</name>
<dbReference type="PANTHER" id="PTHR11564:SF5">
    <property type="entry name" value="SIGNAL RECOGNITION PARTICLE SUBUNIT SRP54"/>
    <property type="match status" value="1"/>
</dbReference>
<evidence type="ECO:0000313" key="12">
    <source>
        <dbReference type="Proteomes" id="UP000294338"/>
    </source>
</evidence>
<evidence type="ECO:0000256" key="3">
    <source>
        <dbReference type="ARBA" id="ARBA00022801"/>
    </source>
</evidence>
<dbReference type="GO" id="GO:0048500">
    <property type="term" value="C:signal recognition particle"/>
    <property type="evidence" value="ECO:0007669"/>
    <property type="project" value="UniProtKB-UniRule"/>
</dbReference>
<keyword evidence="2 9" id="KW-0547">Nucleotide-binding</keyword>
<dbReference type="InterPro" id="IPR004780">
    <property type="entry name" value="SRP"/>
</dbReference>
<feature type="binding site" evidence="9">
    <location>
        <begin position="190"/>
        <end position="194"/>
    </location>
    <ligand>
        <name>GTP</name>
        <dbReference type="ChEBI" id="CHEBI:37565"/>
    </ligand>
</feature>
<dbReference type="GO" id="GO:0008312">
    <property type="term" value="F:7S RNA binding"/>
    <property type="evidence" value="ECO:0007669"/>
    <property type="project" value="InterPro"/>
</dbReference>
<dbReference type="PROSITE" id="PS00300">
    <property type="entry name" value="SRP54"/>
    <property type="match status" value="1"/>
</dbReference>
<dbReference type="GO" id="GO:0005525">
    <property type="term" value="F:GTP binding"/>
    <property type="evidence" value="ECO:0007669"/>
    <property type="project" value="UniProtKB-UniRule"/>
</dbReference>
<dbReference type="Gene3D" id="3.40.50.300">
    <property type="entry name" value="P-loop containing nucleotide triphosphate hydrolases"/>
    <property type="match status" value="1"/>
</dbReference>
<evidence type="ECO:0000256" key="5">
    <source>
        <dbReference type="ARBA" id="ARBA00023134"/>
    </source>
</evidence>
<dbReference type="InterPro" id="IPR027417">
    <property type="entry name" value="P-loop_NTPase"/>
</dbReference>
<keyword evidence="4 9" id="KW-0694">RNA-binding</keyword>
<keyword evidence="5 9" id="KW-0342">GTP-binding</keyword>
<accession>A0A451D511</accession>
<dbReference type="InterPro" id="IPR004125">
    <property type="entry name" value="Signal_recog_particle_SRP54_M"/>
</dbReference>
<keyword evidence="7 9" id="KW-0687">Ribonucleoprotein</keyword>
<comment type="subunit">
    <text evidence="9">Part of the signal recognition particle protein translocation system, which is composed of SRP and FtsY. SRP is a ribonucleoprotein composed of Ffh and a 4.5S RNA molecule.</text>
</comment>
<evidence type="ECO:0000256" key="6">
    <source>
        <dbReference type="ARBA" id="ARBA00023135"/>
    </source>
</evidence>
<gene>
    <name evidence="9 11" type="primary">ffh</name>
    <name evidence="11" type="ORF">ERCISPPS3390_655</name>
</gene>
<organism evidence="11 12">
    <name type="scientific">Candidatus Erwinia haradaeae</name>
    <dbReference type="NCBI Taxonomy" id="1922217"/>
    <lineage>
        <taxon>Bacteria</taxon>
        <taxon>Pseudomonadati</taxon>
        <taxon>Pseudomonadota</taxon>
        <taxon>Gammaproteobacteria</taxon>
        <taxon>Enterobacterales</taxon>
        <taxon>Erwiniaceae</taxon>
        <taxon>Erwinia</taxon>
    </lineage>
</organism>
<dbReference type="InterPro" id="IPR022941">
    <property type="entry name" value="SRP54"/>
</dbReference>
<comment type="domain">
    <text evidence="9">Composed of three domains: the N-terminal N domain, which is responsible for interactions with the ribosome, the central G domain, which binds GTP, and the C-terminal M domain, which binds the RNA and the signal sequence of the RNC.</text>
</comment>
<dbReference type="Gene3D" id="1.20.120.140">
    <property type="entry name" value="Signal recognition particle SRP54, nucleotide-binding domain"/>
    <property type="match status" value="1"/>
</dbReference>
<evidence type="ECO:0000256" key="9">
    <source>
        <dbReference type="HAMAP-Rule" id="MF_00306"/>
    </source>
</evidence>
<dbReference type="SMART" id="SM00382">
    <property type="entry name" value="AAA"/>
    <property type="match status" value="1"/>
</dbReference>
<dbReference type="Gene3D" id="1.10.260.30">
    <property type="entry name" value="Signal recognition particle, SRP54 subunit, M-domain"/>
    <property type="match status" value="1"/>
</dbReference>
<dbReference type="HAMAP" id="MF_00306">
    <property type="entry name" value="SRP54"/>
    <property type="match status" value="1"/>
</dbReference>
<comment type="subcellular location">
    <subcellularLocation>
        <location evidence="9">Cytoplasm</location>
    </subcellularLocation>
    <text evidence="9">The SRP-RNC complex is targeted to the cytoplasmic membrane.</text>
</comment>
<protein>
    <recommendedName>
        <fullName evidence="9">Signal recognition particle protein</fullName>
        <ecNumber evidence="9">3.6.5.4</ecNumber>
    </recommendedName>
    <alternativeName>
        <fullName evidence="9">Fifty-four homolog</fullName>
    </alternativeName>
</protein>
<dbReference type="Proteomes" id="UP000294338">
    <property type="component" value="Chromosome 1"/>
</dbReference>
<dbReference type="Pfam" id="PF02978">
    <property type="entry name" value="SRP_SPB"/>
    <property type="match status" value="1"/>
</dbReference>
<feature type="binding site" evidence="9">
    <location>
        <begin position="107"/>
        <end position="114"/>
    </location>
    <ligand>
        <name>GTP</name>
        <dbReference type="ChEBI" id="CHEBI:37565"/>
    </ligand>
</feature>
<dbReference type="SMART" id="SM00963">
    <property type="entry name" value="SRP54_N"/>
    <property type="match status" value="1"/>
</dbReference>
<keyword evidence="9" id="KW-0963">Cytoplasm</keyword>
<proteinExistence type="inferred from homology"/>